<organism evidence="2 3">
    <name type="scientific">Mycobacterium phage Typha</name>
    <dbReference type="NCBI Taxonomy" id="2517971"/>
    <lineage>
        <taxon>Viruses</taxon>
        <taxon>Duplodnaviria</taxon>
        <taxon>Heunggongvirae</taxon>
        <taxon>Uroviricota</taxon>
        <taxon>Caudoviricetes</taxon>
        <taxon>Typhavirus</taxon>
        <taxon>Typhavirus typha</taxon>
    </lineage>
</organism>
<dbReference type="Proteomes" id="UP000294565">
    <property type="component" value="Segment"/>
</dbReference>
<protein>
    <recommendedName>
        <fullName evidence="1">DUF3846 domain-containing protein</fullName>
    </recommendedName>
</protein>
<feature type="domain" description="DUF3846" evidence="1">
    <location>
        <begin position="9"/>
        <end position="109"/>
    </location>
</feature>
<keyword evidence="3" id="KW-1185">Reference proteome</keyword>
<proteinExistence type="predicted"/>
<dbReference type="Pfam" id="PF12957">
    <property type="entry name" value="DUF3846"/>
    <property type="match status" value="1"/>
</dbReference>
<dbReference type="KEGG" id="vg:63743028"/>
<reference evidence="2 3" key="1">
    <citation type="submission" date="2019-02" db="EMBL/GenBank/DDBJ databases">
        <authorList>
            <person name="Kanzanas C."/>
            <person name="Smith M.A."/>
            <person name="Zack K.M."/>
            <person name="Garlena R.A."/>
            <person name="Russell D.A."/>
            <person name="Pope W.H."/>
            <person name="Jacobs-Sera D."/>
            <person name="Hatfull G.F."/>
        </authorList>
    </citation>
    <scope>NUCLEOTIDE SEQUENCE [LARGE SCALE GENOMIC DNA]</scope>
</reference>
<evidence type="ECO:0000259" key="1">
    <source>
        <dbReference type="Pfam" id="PF12957"/>
    </source>
</evidence>
<name>A0A482JDH2_9CAUD</name>
<gene>
    <name evidence="2" type="primary">39</name>
    <name evidence="2" type="ORF">SEA_TYPHA_39</name>
</gene>
<dbReference type="RefSeq" id="YP_010049708.1">
    <property type="nucleotide sequence ID" value="NC_054393.1"/>
</dbReference>
<accession>A0A482JDH2</accession>
<dbReference type="GeneID" id="63743028"/>
<sequence>MSAVPSGGVLIYPTGKVAKVAGMLGLRELQRDMGGYVQAVPVEWDDDGTTSTTLWCNEDGKAMGLPVNDLATRVWWTLCPEMANRDNLVGTVLFTGPVQESGYGQLTQAAWDVIETITTA</sequence>
<evidence type="ECO:0000313" key="3">
    <source>
        <dbReference type="Proteomes" id="UP000294565"/>
    </source>
</evidence>
<evidence type="ECO:0000313" key="2">
    <source>
        <dbReference type="EMBL" id="QBP29696.1"/>
    </source>
</evidence>
<dbReference type="InterPro" id="IPR024559">
    <property type="entry name" value="DUF3846"/>
</dbReference>
<dbReference type="EMBL" id="MK494099">
    <property type="protein sequence ID" value="QBP29696.1"/>
    <property type="molecule type" value="Genomic_DNA"/>
</dbReference>